<name>A0AAV4DFJ5_9GAST</name>
<evidence type="ECO:0000313" key="1">
    <source>
        <dbReference type="EMBL" id="GFO43053.1"/>
    </source>
</evidence>
<evidence type="ECO:0000313" key="2">
    <source>
        <dbReference type="Proteomes" id="UP000735302"/>
    </source>
</evidence>
<proteinExistence type="predicted"/>
<keyword evidence="2" id="KW-1185">Reference proteome</keyword>
<dbReference type="EMBL" id="BLXT01007853">
    <property type="protein sequence ID" value="GFO43053.1"/>
    <property type="molecule type" value="Genomic_DNA"/>
</dbReference>
<protein>
    <submittedName>
        <fullName evidence="1">Uncharacterized protein</fullName>
    </submittedName>
</protein>
<reference evidence="1 2" key="1">
    <citation type="journal article" date="2021" name="Elife">
        <title>Chloroplast acquisition without the gene transfer in kleptoplastic sea slugs, Plakobranchus ocellatus.</title>
        <authorList>
            <person name="Maeda T."/>
            <person name="Takahashi S."/>
            <person name="Yoshida T."/>
            <person name="Shimamura S."/>
            <person name="Takaki Y."/>
            <person name="Nagai Y."/>
            <person name="Toyoda A."/>
            <person name="Suzuki Y."/>
            <person name="Arimoto A."/>
            <person name="Ishii H."/>
            <person name="Satoh N."/>
            <person name="Nishiyama T."/>
            <person name="Hasebe M."/>
            <person name="Maruyama T."/>
            <person name="Minagawa J."/>
            <person name="Obokata J."/>
            <person name="Shigenobu S."/>
        </authorList>
    </citation>
    <scope>NUCLEOTIDE SEQUENCE [LARGE SCALE GENOMIC DNA]</scope>
</reference>
<dbReference type="Proteomes" id="UP000735302">
    <property type="component" value="Unassembled WGS sequence"/>
</dbReference>
<dbReference type="AlphaFoldDB" id="A0AAV4DFJ5"/>
<comment type="caution">
    <text evidence="1">The sequence shown here is derived from an EMBL/GenBank/DDBJ whole genome shotgun (WGS) entry which is preliminary data.</text>
</comment>
<sequence length="112" mass="12351">MKTHAPVIQFAPMMLGKSQLKCLIGSLSTGTMLALQRDVATSGFVSPCSLTQLYPHISHNCILTSRTTISLHLTQHHANHWCGHHYAETVKVQMFDMVPGTIIKMPGLVSMH</sequence>
<gene>
    <name evidence="1" type="ORF">PoB_006955800</name>
</gene>
<organism evidence="1 2">
    <name type="scientific">Plakobranchus ocellatus</name>
    <dbReference type="NCBI Taxonomy" id="259542"/>
    <lineage>
        <taxon>Eukaryota</taxon>
        <taxon>Metazoa</taxon>
        <taxon>Spiralia</taxon>
        <taxon>Lophotrochozoa</taxon>
        <taxon>Mollusca</taxon>
        <taxon>Gastropoda</taxon>
        <taxon>Heterobranchia</taxon>
        <taxon>Euthyneura</taxon>
        <taxon>Panpulmonata</taxon>
        <taxon>Sacoglossa</taxon>
        <taxon>Placobranchoidea</taxon>
        <taxon>Plakobranchidae</taxon>
        <taxon>Plakobranchus</taxon>
    </lineage>
</organism>
<accession>A0AAV4DFJ5</accession>